<dbReference type="KEGG" id="uli:ETAA1_14400"/>
<accession>A0A517XPS0</accession>
<feature type="region of interest" description="Disordered" evidence="1">
    <location>
        <begin position="1192"/>
        <end position="1211"/>
    </location>
</feature>
<dbReference type="Gene3D" id="1.25.40.10">
    <property type="entry name" value="Tetratricopeptide repeat domain"/>
    <property type="match status" value="1"/>
</dbReference>
<dbReference type="InterPro" id="IPR011990">
    <property type="entry name" value="TPR-like_helical_dom_sf"/>
</dbReference>
<evidence type="ECO:0000313" key="4">
    <source>
        <dbReference type="Proteomes" id="UP000319576"/>
    </source>
</evidence>
<feature type="compositionally biased region" description="Basic and acidic residues" evidence="1">
    <location>
        <begin position="38"/>
        <end position="52"/>
    </location>
</feature>
<dbReference type="PANTHER" id="PTHR34512:SF30">
    <property type="entry name" value="OUTER MEMBRANE PROTEIN ASSEMBLY FACTOR BAMB"/>
    <property type="match status" value="1"/>
</dbReference>
<gene>
    <name evidence="3" type="ORF">ETAA1_14400</name>
</gene>
<reference evidence="3 4" key="1">
    <citation type="submission" date="2019-02" db="EMBL/GenBank/DDBJ databases">
        <title>Deep-cultivation of Planctomycetes and their phenomic and genomic characterization uncovers novel biology.</title>
        <authorList>
            <person name="Wiegand S."/>
            <person name="Jogler M."/>
            <person name="Boedeker C."/>
            <person name="Pinto D."/>
            <person name="Vollmers J."/>
            <person name="Rivas-Marin E."/>
            <person name="Kohn T."/>
            <person name="Peeters S.H."/>
            <person name="Heuer A."/>
            <person name="Rast P."/>
            <person name="Oberbeckmann S."/>
            <person name="Bunk B."/>
            <person name="Jeske O."/>
            <person name="Meyerdierks A."/>
            <person name="Storesund J.E."/>
            <person name="Kallscheuer N."/>
            <person name="Luecker S."/>
            <person name="Lage O.M."/>
            <person name="Pohl T."/>
            <person name="Merkel B.J."/>
            <person name="Hornburger P."/>
            <person name="Mueller R.-W."/>
            <person name="Bruemmer F."/>
            <person name="Labrenz M."/>
            <person name="Spormann A.M."/>
            <person name="Op den Camp H."/>
            <person name="Overmann J."/>
            <person name="Amann R."/>
            <person name="Jetten M.S.M."/>
            <person name="Mascher T."/>
            <person name="Medema M.H."/>
            <person name="Devos D.P."/>
            <person name="Kaster A.-K."/>
            <person name="Ovreas L."/>
            <person name="Rohde M."/>
            <person name="Galperin M.Y."/>
            <person name="Jogler C."/>
        </authorList>
    </citation>
    <scope>NUCLEOTIDE SEQUENCE [LARGE SCALE GENOMIC DNA]</scope>
    <source>
        <strain evidence="3 4">ETA_A1</strain>
    </source>
</reference>
<dbReference type="SUPFAM" id="SSF48452">
    <property type="entry name" value="TPR-like"/>
    <property type="match status" value="1"/>
</dbReference>
<feature type="chain" id="PRO_5022219961" description="Outer membrane biogenesis protein BamB" evidence="2">
    <location>
        <begin position="31"/>
        <end position="1678"/>
    </location>
</feature>
<dbReference type="Proteomes" id="UP000319576">
    <property type="component" value="Chromosome"/>
</dbReference>
<organism evidence="3 4">
    <name type="scientific">Urbifossiella limnaea</name>
    <dbReference type="NCBI Taxonomy" id="2528023"/>
    <lineage>
        <taxon>Bacteria</taxon>
        <taxon>Pseudomonadati</taxon>
        <taxon>Planctomycetota</taxon>
        <taxon>Planctomycetia</taxon>
        <taxon>Gemmatales</taxon>
        <taxon>Gemmataceae</taxon>
        <taxon>Urbifossiella</taxon>
    </lineage>
</organism>
<keyword evidence="4" id="KW-1185">Reference proteome</keyword>
<feature type="region of interest" description="Disordered" evidence="1">
    <location>
        <begin position="32"/>
        <end position="53"/>
    </location>
</feature>
<feature type="signal peptide" evidence="2">
    <location>
        <begin position="1"/>
        <end position="30"/>
    </location>
</feature>
<evidence type="ECO:0008006" key="5">
    <source>
        <dbReference type="Google" id="ProtNLM"/>
    </source>
</evidence>
<proteinExistence type="predicted"/>
<dbReference type="InterPro" id="IPR011047">
    <property type="entry name" value="Quinoprotein_ADH-like_sf"/>
</dbReference>
<feature type="region of interest" description="Disordered" evidence="1">
    <location>
        <begin position="515"/>
        <end position="535"/>
    </location>
</feature>
<evidence type="ECO:0000313" key="3">
    <source>
        <dbReference type="EMBL" id="QDU19511.1"/>
    </source>
</evidence>
<dbReference type="EMBL" id="CP036273">
    <property type="protein sequence ID" value="QDU19511.1"/>
    <property type="molecule type" value="Genomic_DNA"/>
</dbReference>
<protein>
    <recommendedName>
        <fullName evidence="5">Outer membrane biogenesis protein BamB</fullName>
    </recommendedName>
</protein>
<evidence type="ECO:0000256" key="2">
    <source>
        <dbReference type="SAM" id="SignalP"/>
    </source>
</evidence>
<dbReference type="RefSeq" id="WP_202920715.1">
    <property type="nucleotide sequence ID" value="NZ_CP036273.1"/>
</dbReference>
<dbReference type="PANTHER" id="PTHR34512">
    <property type="entry name" value="CELL SURFACE PROTEIN"/>
    <property type="match status" value="1"/>
</dbReference>
<name>A0A517XPS0_9BACT</name>
<evidence type="ECO:0000256" key="1">
    <source>
        <dbReference type="SAM" id="MobiDB-lite"/>
    </source>
</evidence>
<sequence length="1678" mass="182658" precursor="true">MHRGSVLRLASAALLAVAVGWLASSGDRHAAAQPAAKKAADKKDEKEKDTRSRRAVASPFNFNVVRDAGPRLKAARDYLGFKEIPWNTVCPLVQNILDGPDSFYDPDEDDPRGALANKSWGGVQHEAEQILAKFPKEGLEFYQQSYGQTAAKVLTDAVQNGYDVEGLKAVTSKYFYTKAGAEGAVLLGSIQLERGDYADAARHFGRLMTRPSGDDYLTPRVLFRAATAFKRSPEKEHQALYAAAADKLQKATAATGLTIGRKTFTAEQLRAELERPVGTVELSAAVGQFATHRGNAQRNPASDAGPPFLLKMFSVDMLDPKKAPGEEWITRQLEYLFAREDATRTNTTFPLPGFFPVATTDVLFLRQYDGVRAVALRDQQAHGQVVTAGRDLWVSPSTFGLTQMTGDRFDPDPLQTKEMRTKVEQWWTAYRNQAAAAYLAENPLVGSLTHDGENVYFVDDIALPPPPAVQNPNMAFGGIDPNAAQMPNRMKLAIECGLLVAVNIKTGSQVWTLGRTESQPGLPQTIPPPPLSEEEADKSTSAFHLCQNAVFLAPPLAVNGRLYVPIEQAGYIRLLCLDPTTLVQPPGWRASVPALVWQVKLGRAGATLAGSPARRTQGAFLAAGDGILVCPTNSGAVVGIDLMSRRILWGHVYKENTAPPPNTKVGPGGGPIMINGRVPPPDPLPKERWRASAPVIAGGRVLVSGFDSDGVDCLDLRTGALQWRAARASSDLYVGGVLQDTLMIVGKNEVRGYKLAGAGTREADWTLALGTASPTGHGAAGKSAYFIPVRHDSGDAKPKADGRAAPVLEIWAVTADGKVSSKTQARAPSDTAVRFGIGNLVFQDGLVVAQSAAEVSVYPQLDTKRAEMDQKLKANPNDPEGLLARGDLLQDDGKLREAVTDYKAAEKNAPADPAAAEPLRRRIRERLYRAYTELLRQNFAASEGFLDEYAALCESFLEPNETPENAEEHDAKVLERRRLYLSLLAKGREGQGRLDEAFDNYMRLSKLGADLLQPDPDEPSVLRRADVAARGRIQAMIARAAPDARKGLEGRVAAEWDAVKGGTDLARLRDFVGVFGPYFPAGAEAELLLADRLTATNDDTAAREAQLHLHRVRTTSADPKLRARATAELAGLMVKAGLLDESVRLYLQLGTEFKDVPVVTGKTGADYLTDLLTDRRLLPYLEPARYPLPTRVRVEDKSGGGGGAGQNLPSSEVVPAGEFLPEFQKVRFALEMNPQTGAWQLTGYDRTSDAARYKFGDIAQFNVSQSGTQQNTGRVFHAGGRVLVAQVGPTVYGYDLSKKGNTAAWKVSLTGDLPQNNGYQAIARNADEIEMIFHQDGTKLTIRTTGVAVRPEYACVLTRDGLECFDPADRNRKFWTRRYVPERTHVFGDDQYVVLVEVGADRRPTGVRVLRAGDGATVPGAPDTAEALAAARSYKVFGRTALVHEADDDGKQVLRLLDLSTGKDVWKREYDDKAVAVKSHDPAFCGMVRGTGEVDLLDPHTGRPVGTFKIDADRVADHLGKCRGAQLFADATRFYLVLDRDRNAGGLAGRFVNYNNGLTLRTAAVDGPMYCFVRATGERAWYADGHFENQVLIVDRFADLPVLVAGQWALRPGGGPYEFRAVVVEKERGLLRYASTQPDQMQMTFTTLTVDQRNRSVEFFRPRNGQAMRVVVLPDVGK</sequence>
<dbReference type="InterPro" id="IPR015943">
    <property type="entry name" value="WD40/YVTN_repeat-like_dom_sf"/>
</dbReference>
<keyword evidence="2" id="KW-0732">Signal</keyword>
<dbReference type="Gene3D" id="2.130.10.10">
    <property type="entry name" value="YVTN repeat-like/Quinoprotein amine dehydrogenase"/>
    <property type="match status" value="2"/>
</dbReference>
<dbReference type="SUPFAM" id="SSF50998">
    <property type="entry name" value="Quinoprotein alcohol dehydrogenase-like"/>
    <property type="match status" value="2"/>
</dbReference>